<dbReference type="SMART" id="SM00382">
    <property type="entry name" value="AAA"/>
    <property type="match status" value="1"/>
</dbReference>
<dbReference type="InterPro" id="IPR003593">
    <property type="entry name" value="AAA+_ATPase"/>
</dbReference>
<dbReference type="InterPro" id="IPR011527">
    <property type="entry name" value="ABC1_TM_dom"/>
</dbReference>
<comment type="caution">
    <text evidence="8">The sequence shown here is derived from an EMBL/GenBank/DDBJ whole genome shotgun (WGS) entry which is preliminary data.</text>
</comment>
<dbReference type="PROSITE" id="PS50893">
    <property type="entry name" value="ABC_TRANSPORTER_2"/>
    <property type="match status" value="1"/>
</dbReference>
<organism evidence="8 9">
    <name type="scientific">Clostridium mobile</name>
    <dbReference type="NCBI Taxonomy" id="2841512"/>
    <lineage>
        <taxon>Bacteria</taxon>
        <taxon>Bacillati</taxon>
        <taxon>Bacillota</taxon>
        <taxon>Clostridia</taxon>
        <taxon>Eubacteriales</taxon>
        <taxon>Clostridiaceae</taxon>
        <taxon>Clostridium</taxon>
    </lineage>
</organism>
<evidence type="ECO:0000259" key="7">
    <source>
        <dbReference type="PROSITE" id="PS50929"/>
    </source>
</evidence>
<dbReference type="Proteomes" id="UP000726170">
    <property type="component" value="Unassembled WGS sequence"/>
</dbReference>
<dbReference type="PANTHER" id="PTHR43394:SF1">
    <property type="entry name" value="ATP-BINDING CASSETTE SUB-FAMILY B MEMBER 10, MITOCHONDRIAL"/>
    <property type="match status" value="1"/>
</dbReference>
<dbReference type="PROSITE" id="PS50929">
    <property type="entry name" value="ABC_TM1F"/>
    <property type="match status" value="1"/>
</dbReference>
<keyword evidence="8" id="KW-0547">Nucleotide-binding</keyword>
<dbReference type="GO" id="GO:0005524">
    <property type="term" value="F:ATP binding"/>
    <property type="evidence" value="ECO:0007669"/>
    <property type="project" value="UniProtKB-KW"/>
</dbReference>
<dbReference type="InterPro" id="IPR003439">
    <property type="entry name" value="ABC_transporter-like_ATP-bd"/>
</dbReference>
<dbReference type="PANTHER" id="PTHR43394">
    <property type="entry name" value="ATP-DEPENDENT PERMEASE MDL1, MITOCHONDRIAL"/>
    <property type="match status" value="1"/>
</dbReference>
<keyword evidence="9" id="KW-1185">Reference proteome</keyword>
<feature type="transmembrane region" description="Helical" evidence="5">
    <location>
        <begin position="150"/>
        <end position="168"/>
    </location>
</feature>
<keyword evidence="2 5" id="KW-0812">Transmembrane</keyword>
<feature type="domain" description="ABC transmembrane type-1" evidence="7">
    <location>
        <begin position="12"/>
        <end position="295"/>
    </location>
</feature>
<keyword evidence="4 5" id="KW-0472">Membrane</keyword>
<keyword evidence="3 5" id="KW-1133">Transmembrane helix</keyword>
<dbReference type="EMBL" id="JAHLQF010000004">
    <property type="protein sequence ID" value="MBU5486013.1"/>
    <property type="molecule type" value="Genomic_DNA"/>
</dbReference>
<feature type="transmembrane region" description="Helical" evidence="5">
    <location>
        <begin position="239"/>
        <end position="260"/>
    </location>
</feature>
<evidence type="ECO:0000256" key="4">
    <source>
        <dbReference type="ARBA" id="ARBA00023136"/>
    </source>
</evidence>
<feature type="transmembrane region" description="Helical" evidence="5">
    <location>
        <begin position="266"/>
        <end position="284"/>
    </location>
</feature>
<gene>
    <name evidence="8" type="ORF">KQI86_16955</name>
</gene>
<protein>
    <submittedName>
        <fullName evidence="8">ABC transporter ATP-binding protein/permease</fullName>
    </submittedName>
</protein>
<evidence type="ECO:0000313" key="9">
    <source>
        <dbReference type="Proteomes" id="UP000726170"/>
    </source>
</evidence>
<feature type="transmembrane region" description="Helical" evidence="5">
    <location>
        <begin position="12"/>
        <end position="36"/>
    </location>
</feature>
<dbReference type="CDD" id="cd07346">
    <property type="entry name" value="ABC_6TM_exporters"/>
    <property type="match status" value="1"/>
</dbReference>
<feature type="transmembrane region" description="Helical" evidence="5">
    <location>
        <begin position="124"/>
        <end position="144"/>
    </location>
</feature>
<name>A0ABS6ELV9_9CLOT</name>
<evidence type="ECO:0000256" key="2">
    <source>
        <dbReference type="ARBA" id="ARBA00022692"/>
    </source>
</evidence>
<sequence>MKFASNTKGKVILSVICSVISVVGGFIPYIGIYHLINIFMTGNPEWDQIVYWIFVCLVGYAIMAVFFGISTVLSHYSAYNILENIRMNIAKRLMKASLGDTTSKSLGYMKTVILDKVEDVEVPLAHMIPEVGASILLVIGVYVYLIMIDWRMALAALATIPIALFPMAKGMKSFSEKYNAYMQANERVNSIIVEYIEGIEVVKAFNQTTTSYAKFRNAVESFKDFTMDWYHSSWKPMNLMMSVLPSTFLVTVPVGALLYINHQITPTDYVMGLILCLGIISPLIKVTGYISTIKAIEYSITATKDLLELPELAFESDRVEIQSTDIRFEHVDFAYEKSQPDVFKDFSMTIPERKFTALVGPSGSGKSTIAKLIARYWDVGQGTIQIGNVDLKKIPQQQLADLISYVNQDNYLFDCSLMENIRLGKPDASDEEVYEAARKACCEEFISRLEKGYDTSAGEAGDRLSGGEKQRISIARAILKDAPIVILDEATASIDPENEYQIQRAIAQLTKGKTLVVIAHRLSTIKNADQIVVLNKGKIEAIGTQEELLSSCSLYQKMWKSHIGAKEWAVSTGGKEMI</sequence>
<reference evidence="8 9" key="1">
    <citation type="submission" date="2021-06" db="EMBL/GenBank/DDBJ databases">
        <authorList>
            <person name="Sun Q."/>
            <person name="Li D."/>
        </authorList>
    </citation>
    <scope>NUCLEOTIDE SEQUENCE [LARGE SCALE GENOMIC DNA]</scope>
    <source>
        <strain evidence="8 9">MSJ-11</strain>
    </source>
</reference>
<dbReference type="InterPro" id="IPR017871">
    <property type="entry name" value="ABC_transporter-like_CS"/>
</dbReference>
<dbReference type="Pfam" id="PF00005">
    <property type="entry name" value="ABC_tran"/>
    <property type="match status" value="1"/>
</dbReference>
<feature type="transmembrane region" description="Helical" evidence="5">
    <location>
        <begin position="48"/>
        <end position="73"/>
    </location>
</feature>
<evidence type="ECO:0000256" key="1">
    <source>
        <dbReference type="ARBA" id="ARBA00004141"/>
    </source>
</evidence>
<dbReference type="InterPro" id="IPR039421">
    <property type="entry name" value="Type_1_exporter"/>
</dbReference>
<comment type="subcellular location">
    <subcellularLocation>
        <location evidence="1">Membrane</location>
        <topology evidence="1">Multi-pass membrane protein</topology>
    </subcellularLocation>
</comment>
<evidence type="ECO:0000256" key="5">
    <source>
        <dbReference type="SAM" id="Phobius"/>
    </source>
</evidence>
<proteinExistence type="predicted"/>
<accession>A0ABS6ELV9</accession>
<evidence type="ECO:0000259" key="6">
    <source>
        <dbReference type="PROSITE" id="PS50893"/>
    </source>
</evidence>
<dbReference type="PROSITE" id="PS00211">
    <property type="entry name" value="ABC_TRANSPORTER_1"/>
    <property type="match status" value="1"/>
</dbReference>
<dbReference type="Pfam" id="PF00664">
    <property type="entry name" value="ABC_membrane"/>
    <property type="match status" value="1"/>
</dbReference>
<evidence type="ECO:0000256" key="3">
    <source>
        <dbReference type="ARBA" id="ARBA00022989"/>
    </source>
</evidence>
<feature type="domain" description="ABC transporter" evidence="6">
    <location>
        <begin position="326"/>
        <end position="561"/>
    </location>
</feature>
<keyword evidence="8" id="KW-0067">ATP-binding</keyword>
<evidence type="ECO:0000313" key="8">
    <source>
        <dbReference type="EMBL" id="MBU5486013.1"/>
    </source>
</evidence>